<comment type="caution">
    <text evidence="2">The sequence shown here is derived from an EMBL/GenBank/DDBJ whole genome shotgun (WGS) entry which is preliminary data.</text>
</comment>
<feature type="compositionally biased region" description="Polar residues" evidence="1">
    <location>
        <begin position="253"/>
        <end position="274"/>
    </location>
</feature>
<gene>
    <name evidence="2" type="ORF">WDU93_13890</name>
</gene>
<dbReference type="Proteomes" id="UP001366085">
    <property type="component" value="Unassembled WGS sequence"/>
</dbReference>
<proteinExistence type="predicted"/>
<feature type="compositionally biased region" description="Polar residues" evidence="1">
    <location>
        <begin position="226"/>
        <end position="235"/>
    </location>
</feature>
<reference evidence="2 3" key="1">
    <citation type="submission" date="2024-02" db="EMBL/GenBank/DDBJ databases">
        <authorList>
            <person name="Saticioglu I.B."/>
        </authorList>
    </citation>
    <scope>NUCLEOTIDE SEQUENCE [LARGE SCALE GENOMIC DNA]</scope>
    <source>
        <strain evidence="2 3">Mu-43</strain>
    </source>
</reference>
<evidence type="ECO:0000256" key="1">
    <source>
        <dbReference type="SAM" id="MobiDB-lite"/>
    </source>
</evidence>
<evidence type="ECO:0000313" key="2">
    <source>
        <dbReference type="EMBL" id="MEJ1092775.1"/>
    </source>
</evidence>
<accession>A0ABU8LPB7</accession>
<keyword evidence="3" id="KW-1185">Reference proteome</keyword>
<dbReference type="EMBL" id="JBBDGN010000017">
    <property type="protein sequence ID" value="MEJ1092775.1"/>
    <property type="molecule type" value="Genomic_DNA"/>
</dbReference>
<feature type="region of interest" description="Disordered" evidence="1">
    <location>
        <begin position="372"/>
        <end position="392"/>
    </location>
</feature>
<feature type="region of interest" description="Disordered" evidence="1">
    <location>
        <begin position="226"/>
        <end position="275"/>
    </location>
</feature>
<protein>
    <recommendedName>
        <fullName evidence="4">DUF222 domain-containing protein</fullName>
    </recommendedName>
</protein>
<name>A0ABU8LPB7_9MICO</name>
<dbReference type="RefSeq" id="WP_337321673.1">
    <property type="nucleotide sequence ID" value="NZ_JBBDGN010000017.1"/>
</dbReference>
<sequence>MTDAEQKFTIPVVFEVAGTTREQAAQVLHALLSRADRLLTDAAPLRDLGDVFSPLEDRWFPEAGLKHIDGNSHADLRLREPHAFADTYAETPVFDMLAEIFPEEPDPDAFRDEHGEVDENAYGAAFDEFTEQALDIAMYLRRPTYLLERVEEVQRLREGIAALLQKHPLPAEPRRQDYLVTIAPGYEGEIEGARYAWDHTQWQADFTRIAGAREQRLRRLLDTDTVNATSSQSNHRVAPAQQAKRAEPEMNETARSARSTTPAVDASPAQTQPPETKELWTYRVPVEFEVSAHTAHEARTLVDDGLTGDAPPGTPAAVQQRQRVLADGDVHGVLGWRHLGNHDTLPSLSSRLERGALLSDLLRDRGHRLTGHEATGDLEAHRRGLRPDLPGR</sequence>
<organism evidence="2 3">
    <name type="scientific">Microbacterium istanbulense</name>
    <dbReference type="NCBI Taxonomy" id="3122049"/>
    <lineage>
        <taxon>Bacteria</taxon>
        <taxon>Bacillati</taxon>
        <taxon>Actinomycetota</taxon>
        <taxon>Actinomycetes</taxon>
        <taxon>Micrococcales</taxon>
        <taxon>Microbacteriaceae</taxon>
        <taxon>Microbacterium</taxon>
    </lineage>
</organism>
<evidence type="ECO:0008006" key="4">
    <source>
        <dbReference type="Google" id="ProtNLM"/>
    </source>
</evidence>
<evidence type="ECO:0000313" key="3">
    <source>
        <dbReference type="Proteomes" id="UP001366085"/>
    </source>
</evidence>